<keyword evidence="10 14" id="KW-0472">Membrane</keyword>
<dbReference type="EMBL" id="ML996706">
    <property type="protein sequence ID" value="KAF2396495.1"/>
    <property type="molecule type" value="Genomic_DNA"/>
</dbReference>
<comment type="pathway">
    <text evidence="2 14">Protein modification; protein glycosylation.</text>
</comment>
<evidence type="ECO:0000256" key="12">
    <source>
        <dbReference type="ARBA" id="ARBA00049506"/>
    </source>
</evidence>
<organism evidence="15 16">
    <name type="scientific">Trichodelitschia bisporula</name>
    <dbReference type="NCBI Taxonomy" id="703511"/>
    <lineage>
        <taxon>Eukaryota</taxon>
        <taxon>Fungi</taxon>
        <taxon>Dikarya</taxon>
        <taxon>Ascomycota</taxon>
        <taxon>Pezizomycotina</taxon>
        <taxon>Dothideomycetes</taxon>
        <taxon>Dothideomycetes incertae sedis</taxon>
        <taxon>Phaeotrichales</taxon>
        <taxon>Phaeotrichaceae</taxon>
        <taxon>Trichodelitschia</taxon>
    </lineage>
</organism>
<keyword evidence="6 14" id="KW-0808">Transferase</keyword>
<keyword evidence="16" id="KW-1185">Reference proteome</keyword>
<dbReference type="Proteomes" id="UP000799640">
    <property type="component" value="Unassembled WGS sequence"/>
</dbReference>
<feature type="transmembrane region" description="Helical" evidence="14">
    <location>
        <begin position="20"/>
        <end position="42"/>
    </location>
</feature>
<evidence type="ECO:0000256" key="4">
    <source>
        <dbReference type="ARBA" id="ARBA00015561"/>
    </source>
</evidence>
<dbReference type="PANTHER" id="PTHR12646">
    <property type="entry name" value="NOT56 - RELATED"/>
    <property type="match status" value="1"/>
</dbReference>
<evidence type="ECO:0000256" key="1">
    <source>
        <dbReference type="ARBA" id="ARBA00004477"/>
    </source>
</evidence>
<comment type="function">
    <text evidence="11 14">Dol-P-Man:Man(5)GlcNAc(2)-PP-Dol alpha-1,3-mannosyltransferase that operates in the biosynthetic pathway of dolichol-linked oligosaccharides, the glycan precursors employed in protein asparagine (N)-glycosylation. The assembly of dolichol-linked oligosaccharides begins on the cytosolic side of the endoplasmic reticulum membrane and finishes in its lumen. The sequential addition of sugars to dolichol pyrophosphate produces dolichol-linked oligosaccharides containing fourteen sugars, including two GlcNAcs, nine mannoses and three glucoses. Once assembled, the oligosaccharide is transferred from the lipid to nascent proteins by oligosaccharyltransferases. In the lumen of the endoplasmic reticulum, adds the first dolichyl beta-D-mannosyl phosphate derived mannose in an alpha-1,3 linkage to Man(5)GlcNAc(2)-PP-dolichol to produce Man(6)GlcNAc(2)-PP-dolichol.</text>
</comment>
<dbReference type="InterPro" id="IPR007873">
    <property type="entry name" value="Glycosyltransferase_ALG3"/>
</dbReference>
<comment type="subcellular location">
    <subcellularLocation>
        <location evidence="1 14">Endoplasmic reticulum membrane</location>
        <topology evidence="1 14">Multi-pass membrane protein</topology>
    </subcellularLocation>
</comment>
<reference evidence="15" key="1">
    <citation type="journal article" date="2020" name="Stud. Mycol.">
        <title>101 Dothideomycetes genomes: a test case for predicting lifestyles and emergence of pathogens.</title>
        <authorList>
            <person name="Haridas S."/>
            <person name="Albert R."/>
            <person name="Binder M."/>
            <person name="Bloem J."/>
            <person name="Labutti K."/>
            <person name="Salamov A."/>
            <person name="Andreopoulos B."/>
            <person name="Baker S."/>
            <person name="Barry K."/>
            <person name="Bills G."/>
            <person name="Bluhm B."/>
            <person name="Cannon C."/>
            <person name="Castanera R."/>
            <person name="Culley D."/>
            <person name="Daum C."/>
            <person name="Ezra D."/>
            <person name="Gonzalez J."/>
            <person name="Henrissat B."/>
            <person name="Kuo A."/>
            <person name="Liang C."/>
            <person name="Lipzen A."/>
            <person name="Lutzoni F."/>
            <person name="Magnuson J."/>
            <person name="Mondo S."/>
            <person name="Nolan M."/>
            <person name="Ohm R."/>
            <person name="Pangilinan J."/>
            <person name="Park H.-J."/>
            <person name="Ramirez L."/>
            <person name="Alfaro M."/>
            <person name="Sun H."/>
            <person name="Tritt A."/>
            <person name="Yoshinaga Y."/>
            <person name="Zwiers L.-H."/>
            <person name="Turgeon B."/>
            <person name="Goodwin S."/>
            <person name="Spatafora J."/>
            <person name="Crous P."/>
            <person name="Grigoriev I."/>
        </authorList>
    </citation>
    <scope>NUCLEOTIDE SEQUENCE</scope>
    <source>
        <strain evidence="15">CBS 262.69</strain>
    </source>
</reference>
<evidence type="ECO:0000256" key="14">
    <source>
        <dbReference type="RuleBase" id="RU364047"/>
    </source>
</evidence>
<dbReference type="AlphaFoldDB" id="A0A6G1HL47"/>
<dbReference type="EC" id="2.4.1.258" evidence="3 14"/>
<evidence type="ECO:0000256" key="2">
    <source>
        <dbReference type="ARBA" id="ARBA00004922"/>
    </source>
</evidence>
<sequence>MTTYVKTVIRLARDPEQARWLAPLLLAIDAVLCAGIIAKVPYTEIDWKAYMQQVRLYIDGERTYTKLVGDTGPLVYPGLHVYLYRFLHAVTNGGENILAAQVIFAGFYLAALAVVMRCYWKAKAPPYIYPLLILSKRQHSIFLLRLFNDGPTVLLTWSALAAYQSAHWSLGTALYSAAIGTKMSALLPAPALALTMLQTLGLSRCVTQALLIAQTQSLFAYEFVRTDWRAYVGRAFELSRVFLYRWTVNWRFVPEDVFLSKPFAASLLAAHAALLLLFAATRWTRPSRLSLLDTLKLHLRHPDTWAATQAAAARADPAFVLTAALTANAIGMLCARSLHYQFYAWGVWGAPWLIWKAGLGPGVWVVWAVQEGAWNVYPATEMSSMVVVGGLAVQVLGVWWGTREGEEG</sequence>
<evidence type="ECO:0000313" key="16">
    <source>
        <dbReference type="Proteomes" id="UP000799640"/>
    </source>
</evidence>
<dbReference type="GO" id="GO:0005789">
    <property type="term" value="C:endoplasmic reticulum membrane"/>
    <property type="evidence" value="ECO:0007669"/>
    <property type="project" value="UniProtKB-SubCell"/>
</dbReference>
<dbReference type="OrthoDB" id="20028at2759"/>
<comment type="similarity">
    <text evidence="13">Belongs to the glycosyltransferase ALG3 family.</text>
</comment>
<comment type="catalytic activity">
    <reaction evidence="12 14">
        <text>an alpha-D-Man-(1-&gt;2)-alpha-D-Man-(1-&gt;2)-alpha-D-Man-(1-&gt;3)-[alpha-D-Man-(1-&gt;6)]-beta-D-Man-(1-&gt;4)-beta-D-GlcNAc-(1-&gt;4)-alpha-D-GlcNAc-diphospho-di-trans,poly-cis-dolichol + a di-trans,poly-cis-dolichyl beta-D-mannosyl phosphate = an alpha-D-Man-(1-&gt;2)-alpha-D-Man-(1-&gt;2)-alpha-D-Man-(1-&gt;3)-[alpha-D-Man-(1-&gt;3)-alpha-D-Man-(1-&gt;6)]-beta-D-Man-(1-&gt;4)-beta-D-GlcNAc-(1-&gt;4)-alpha-D-GlcNAc-diphospho-di-trans,poly-cis-dolichol + a di-trans,poly-cis-dolichyl phosphate + H(+)</text>
        <dbReference type="Rhea" id="RHEA:29527"/>
        <dbReference type="Rhea" id="RHEA-COMP:19498"/>
        <dbReference type="Rhea" id="RHEA-COMP:19501"/>
        <dbReference type="Rhea" id="RHEA-COMP:19516"/>
        <dbReference type="Rhea" id="RHEA-COMP:19517"/>
        <dbReference type="ChEBI" id="CHEBI:15378"/>
        <dbReference type="ChEBI" id="CHEBI:57683"/>
        <dbReference type="ChEBI" id="CHEBI:58211"/>
        <dbReference type="ChEBI" id="CHEBI:132515"/>
        <dbReference type="ChEBI" id="CHEBI:132516"/>
        <dbReference type="EC" id="2.4.1.258"/>
    </reaction>
    <physiologicalReaction direction="left-to-right" evidence="12 14">
        <dbReference type="Rhea" id="RHEA:29528"/>
    </physiologicalReaction>
</comment>
<dbReference type="UniPathway" id="UPA00378"/>
<keyword evidence="5 14" id="KW-0328">Glycosyltransferase</keyword>
<evidence type="ECO:0000256" key="5">
    <source>
        <dbReference type="ARBA" id="ARBA00022676"/>
    </source>
</evidence>
<keyword evidence="9 14" id="KW-1133">Transmembrane helix</keyword>
<feature type="transmembrane region" description="Helical" evidence="14">
    <location>
        <begin position="141"/>
        <end position="163"/>
    </location>
</feature>
<evidence type="ECO:0000256" key="9">
    <source>
        <dbReference type="ARBA" id="ARBA00022989"/>
    </source>
</evidence>
<proteinExistence type="inferred from homology"/>
<keyword evidence="7 14" id="KW-0812">Transmembrane</keyword>
<feature type="transmembrane region" description="Helical" evidence="14">
    <location>
        <begin position="263"/>
        <end position="281"/>
    </location>
</feature>
<dbReference type="PANTHER" id="PTHR12646:SF0">
    <property type="entry name" value="DOL-P-MAN:MAN(5)GLCNAC(2)-PP-DOL ALPHA-1,3-MANNOSYLTRANSFERASE"/>
    <property type="match status" value="1"/>
</dbReference>
<feature type="transmembrane region" description="Helical" evidence="14">
    <location>
        <begin position="382"/>
        <end position="402"/>
    </location>
</feature>
<dbReference type="Pfam" id="PF05208">
    <property type="entry name" value="ALG3"/>
    <property type="match status" value="1"/>
</dbReference>
<protein>
    <recommendedName>
        <fullName evidence="4 14">Dol-P-Man:Man(5)GlcNAc(2)-PP-Dol alpha-1,3-mannosyltransferase</fullName>
        <ecNumber evidence="3 14">2.4.1.258</ecNumber>
    </recommendedName>
    <alternativeName>
        <fullName evidence="14">Dol-P-Man-dependent alpha(1-3)-mannosyltransferase</fullName>
    </alternativeName>
</protein>
<feature type="transmembrane region" description="Helical" evidence="14">
    <location>
        <begin position="97"/>
        <end position="120"/>
    </location>
</feature>
<gene>
    <name evidence="15" type="ORF">EJ06DRAFT_499659</name>
</gene>
<name>A0A6G1HL47_9PEZI</name>
<evidence type="ECO:0000256" key="3">
    <source>
        <dbReference type="ARBA" id="ARBA00011964"/>
    </source>
</evidence>
<accession>A0A6G1HL47</accession>
<feature type="transmembrane region" description="Helical" evidence="14">
    <location>
        <begin position="342"/>
        <end position="370"/>
    </location>
</feature>
<evidence type="ECO:0000313" key="15">
    <source>
        <dbReference type="EMBL" id="KAF2396495.1"/>
    </source>
</evidence>
<dbReference type="GO" id="GO:0052925">
    <property type="term" value="F:dol-P-Man:Man(5)GlcNAc(2)-PP-Dol alpha-1,3-mannosyltransferase activity"/>
    <property type="evidence" value="ECO:0007669"/>
    <property type="project" value="UniProtKB-EC"/>
</dbReference>
<feature type="non-terminal residue" evidence="15">
    <location>
        <position position="408"/>
    </location>
</feature>
<evidence type="ECO:0000256" key="13">
    <source>
        <dbReference type="ARBA" id="ARBA00093457"/>
    </source>
</evidence>
<evidence type="ECO:0000256" key="6">
    <source>
        <dbReference type="ARBA" id="ARBA00022679"/>
    </source>
</evidence>
<evidence type="ECO:0000256" key="11">
    <source>
        <dbReference type="ARBA" id="ARBA00044743"/>
    </source>
</evidence>
<evidence type="ECO:0000256" key="10">
    <source>
        <dbReference type="ARBA" id="ARBA00023136"/>
    </source>
</evidence>
<evidence type="ECO:0000256" key="7">
    <source>
        <dbReference type="ARBA" id="ARBA00022692"/>
    </source>
</evidence>
<keyword evidence="8 14" id="KW-0256">Endoplasmic reticulum</keyword>
<evidence type="ECO:0000256" key="8">
    <source>
        <dbReference type="ARBA" id="ARBA00022824"/>
    </source>
</evidence>